<evidence type="ECO:0000259" key="4">
    <source>
        <dbReference type="SMART" id="SM00382"/>
    </source>
</evidence>
<dbReference type="Pfam" id="PF00004">
    <property type="entry name" value="AAA"/>
    <property type="match status" value="1"/>
</dbReference>
<dbReference type="RefSeq" id="WP_145935765.1">
    <property type="nucleotide sequence ID" value="NZ_BNAV01000010.1"/>
</dbReference>
<organism evidence="5 6">
    <name type="scientific">Amycolatopsis bartoniae</name>
    <dbReference type="NCBI Taxonomy" id="941986"/>
    <lineage>
        <taxon>Bacteria</taxon>
        <taxon>Bacillati</taxon>
        <taxon>Actinomycetota</taxon>
        <taxon>Actinomycetes</taxon>
        <taxon>Pseudonocardiales</taxon>
        <taxon>Pseudonocardiaceae</taxon>
        <taxon>Amycolatopsis</taxon>
    </lineage>
</organism>
<dbReference type="PANTHER" id="PTHR23073">
    <property type="entry name" value="26S PROTEASOME REGULATORY SUBUNIT"/>
    <property type="match status" value="1"/>
</dbReference>
<dbReference type="InterPro" id="IPR003959">
    <property type="entry name" value="ATPase_AAA_core"/>
</dbReference>
<dbReference type="AlphaFoldDB" id="A0A8H9J425"/>
<dbReference type="Gene3D" id="1.10.8.60">
    <property type="match status" value="1"/>
</dbReference>
<evidence type="ECO:0000256" key="1">
    <source>
        <dbReference type="ARBA" id="ARBA00006914"/>
    </source>
</evidence>
<reference evidence="5" key="1">
    <citation type="journal article" date="2014" name="Int. J. Syst. Evol. Microbiol.">
        <title>Complete genome sequence of Corynebacterium casei LMG S-19264T (=DSM 44701T), isolated from a smear-ripened cheese.</title>
        <authorList>
            <consortium name="US DOE Joint Genome Institute (JGI-PGF)"/>
            <person name="Walter F."/>
            <person name="Albersmeier A."/>
            <person name="Kalinowski J."/>
            <person name="Ruckert C."/>
        </authorList>
    </citation>
    <scope>NUCLEOTIDE SEQUENCE</scope>
    <source>
        <strain evidence="5">CGMCC 4.7679</strain>
    </source>
</reference>
<sequence length="464" mass="50128">MTELGEADAAELAVNLQRIVRSAASVLEAGSPAAELVERVTGHVGAGLPELVLVSQEFPSWEHVNVHRGVERYLAERGGESPWFGIAGSHRAGLEVLEMLSAARRHGQYELGAVDYRTEAAGPDATEEVVQFGLVLTTTPDGLPVVVALRGPSQHQPQQVRIEVIAVERAAASAARDRIEALIREHDVLRGQVLAFGTSEYRGNELLTFLPRPRLSAADVVLPEGVLPAIEHHTVGIAEHAERLRAAGQHLKRGLLLHGPPGTGKTHTLRYLMGRLTEHTVLILTGPAMRFVGKAAELARRLQPAVLVLEDVDLVAQDRSIGPGTNPLLFTLLDAMDGIGADADVTFVLTTNRAQELERALADRPGRIDLAVEIPKPDAAGRRRLLELYGRDVDLRADLAAVVEQTDGVTASYVKELLRRAVLHQIRRGARGEPVPVDDEALLTAVRELNESGNSITRSLLGSR</sequence>
<evidence type="ECO:0000256" key="2">
    <source>
        <dbReference type="ARBA" id="ARBA00022741"/>
    </source>
</evidence>
<protein>
    <submittedName>
        <fullName evidence="5">ATPase</fullName>
    </submittedName>
</protein>
<comment type="caution">
    <text evidence="5">The sequence shown here is derived from an EMBL/GenBank/DDBJ whole genome shotgun (WGS) entry which is preliminary data.</text>
</comment>
<reference evidence="5" key="2">
    <citation type="submission" date="2020-09" db="EMBL/GenBank/DDBJ databases">
        <authorList>
            <person name="Sun Q."/>
            <person name="Zhou Y."/>
        </authorList>
    </citation>
    <scope>NUCLEOTIDE SEQUENCE</scope>
    <source>
        <strain evidence="5">CGMCC 4.7679</strain>
    </source>
</reference>
<dbReference type="Proteomes" id="UP000658656">
    <property type="component" value="Unassembled WGS sequence"/>
</dbReference>
<evidence type="ECO:0000313" key="6">
    <source>
        <dbReference type="Proteomes" id="UP000658656"/>
    </source>
</evidence>
<dbReference type="EMBL" id="BNAV01000010">
    <property type="protein sequence ID" value="GHF74495.1"/>
    <property type="molecule type" value="Genomic_DNA"/>
</dbReference>
<feature type="domain" description="AAA+ ATPase" evidence="4">
    <location>
        <begin position="251"/>
        <end position="378"/>
    </location>
</feature>
<dbReference type="InterPro" id="IPR027417">
    <property type="entry name" value="P-loop_NTPase"/>
</dbReference>
<keyword evidence="6" id="KW-1185">Reference proteome</keyword>
<dbReference type="InterPro" id="IPR050221">
    <property type="entry name" value="26S_Proteasome_ATPase"/>
</dbReference>
<evidence type="ECO:0000256" key="3">
    <source>
        <dbReference type="ARBA" id="ARBA00022840"/>
    </source>
</evidence>
<dbReference type="GO" id="GO:0005524">
    <property type="term" value="F:ATP binding"/>
    <property type="evidence" value="ECO:0007669"/>
    <property type="project" value="UniProtKB-KW"/>
</dbReference>
<gene>
    <name evidence="5" type="ORF">GCM10017566_55370</name>
</gene>
<dbReference type="Gene3D" id="3.40.50.300">
    <property type="entry name" value="P-loop containing nucleotide triphosphate hydrolases"/>
    <property type="match status" value="1"/>
</dbReference>
<name>A0A8H9J425_9PSEU</name>
<evidence type="ECO:0000313" key="5">
    <source>
        <dbReference type="EMBL" id="GHF74495.1"/>
    </source>
</evidence>
<dbReference type="GO" id="GO:0016887">
    <property type="term" value="F:ATP hydrolysis activity"/>
    <property type="evidence" value="ECO:0007669"/>
    <property type="project" value="InterPro"/>
</dbReference>
<dbReference type="OrthoDB" id="9809379at2"/>
<dbReference type="InterPro" id="IPR003593">
    <property type="entry name" value="AAA+_ATPase"/>
</dbReference>
<accession>A0A8H9J425</accession>
<dbReference type="SUPFAM" id="SSF52540">
    <property type="entry name" value="P-loop containing nucleoside triphosphate hydrolases"/>
    <property type="match status" value="1"/>
</dbReference>
<dbReference type="CDD" id="cd19481">
    <property type="entry name" value="RecA-like_protease"/>
    <property type="match status" value="1"/>
</dbReference>
<keyword evidence="3" id="KW-0067">ATP-binding</keyword>
<proteinExistence type="inferred from homology"/>
<keyword evidence="2" id="KW-0547">Nucleotide-binding</keyword>
<comment type="similarity">
    <text evidence="1">Belongs to the AAA ATPase family.</text>
</comment>
<dbReference type="SMART" id="SM00382">
    <property type="entry name" value="AAA"/>
    <property type="match status" value="1"/>
</dbReference>